<dbReference type="EMBL" id="LIAE01008319">
    <property type="protein sequence ID" value="PAV74523.1"/>
    <property type="molecule type" value="Genomic_DNA"/>
</dbReference>
<accession>A0A2A2KKZ1</accession>
<protein>
    <submittedName>
        <fullName evidence="2">Uncharacterized protein</fullName>
    </submittedName>
</protein>
<feature type="compositionally biased region" description="Basic residues" evidence="1">
    <location>
        <begin position="1"/>
        <end position="12"/>
    </location>
</feature>
<feature type="region of interest" description="Disordered" evidence="1">
    <location>
        <begin position="1"/>
        <end position="28"/>
    </location>
</feature>
<keyword evidence="3" id="KW-1185">Reference proteome</keyword>
<sequence length="203" mass="23123">MIRMRTKIIPKSKKAEPYRPPTQPRQTTRQVGGYFEAPAHPAVPEICWDFNAILAKRIVDGKVQYLIDLRPTWVDVGQIVPEDKSPDQMLAESEQMMGMYPSGPPSTPSNTPLFSNPNVYGGNAAMGFTNMPIWNMNPAMLQHSQLPCFPFNPAAPQPHPIHRTPELRINRIAKFTQSQHEVRNLWWYSLLDNCELKVAVKNF</sequence>
<evidence type="ECO:0000313" key="3">
    <source>
        <dbReference type="Proteomes" id="UP000218231"/>
    </source>
</evidence>
<gene>
    <name evidence="2" type="ORF">WR25_26801</name>
</gene>
<evidence type="ECO:0000313" key="2">
    <source>
        <dbReference type="EMBL" id="PAV74523.1"/>
    </source>
</evidence>
<dbReference type="AlphaFoldDB" id="A0A2A2KKZ1"/>
<comment type="caution">
    <text evidence="2">The sequence shown here is derived from an EMBL/GenBank/DDBJ whole genome shotgun (WGS) entry which is preliminary data.</text>
</comment>
<organism evidence="2 3">
    <name type="scientific">Diploscapter pachys</name>
    <dbReference type="NCBI Taxonomy" id="2018661"/>
    <lineage>
        <taxon>Eukaryota</taxon>
        <taxon>Metazoa</taxon>
        <taxon>Ecdysozoa</taxon>
        <taxon>Nematoda</taxon>
        <taxon>Chromadorea</taxon>
        <taxon>Rhabditida</taxon>
        <taxon>Rhabditina</taxon>
        <taxon>Rhabditomorpha</taxon>
        <taxon>Rhabditoidea</taxon>
        <taxon>Rhabditidae</taxon>
        <taxon>Diploscapter</taxon>
    </lineage>
</organism>
<evidence type="ECO:0000256" key="1">
    <source>
        <dbReference type="SAM" id="MobiDB-lite"/>
    </source>
</evidence>
<proteinExistence type="predicted"/>
<dbReference type="Proteomes" id="UP000218231">
    <property type="component" value="Unassembled WGS sequence"/>
</dbReference>
<reference evidence="2 3" key="1">
    <citation type="journal article" date="2017" name="Curr. Biol.">
        <title>Genome architecture and evolution of a unichromosomal asexual nematode.</title>
        <authorList>
            <person name="Fradin H."/>
            <person name="Zegar C."/>
            <person name="Gutwein M."/>
            <person name="Lucas J."/>
            <person name="Kovtun M."/>
            <person name="Corcoran D."/>
            <person name="Baugh L.R."/>
            <person name="Kiontke K."/>
            <person name="Gunsalus K."/>
            <person name="Fitch D.H."/>
            <person name="Piano F."/>
        </authorList>
    </citation>
    <scope>NUCLEOTIDE SEQUENCE [LARGE SCALE GENOMIC DNA]</scope>
    <source>
        <strain evidence="2">PF1309</strain>
    </source>
</reference>
<name>A0A2A2KKZ1_9BILA</name>